<accession>A0A7K0EGN2</accession>
<dbReference type="CDD" id="cd01029">
    <property type="entry name" value="TOPRIM_primases"/>
    <property type="match status" value="1"/>
</dbReference>
<sequence>MIDKSIIEELKKIPITDYLNQMGCQPVRKQGKELVYYSPCNQEDSPSFMVDPVKNVFHDFSGTSEKGDIIRLVQYLQNCSFSQAVQILKGFTGSNNAIPFSFSGHNLNQANDSSLEVISVLPIQNRALWAYVESRKISYELASQYLKEVHYRVDNKRYFAIGFQNDKGGFEFRSRYFQGGTALKWFTTIPGKPTGAINVFEGFFDFLTCCQHHNTIRLNSSTIVLNSLSFLQETLSILKQYQVVNTFFDNDKAGKRAIEKLRAEDLQVNDCSSLYASFKDYNEYYVQKHN</sequence>
<gene>
    <name evidence="5" type="ORF">GJJ30_06425</name>
</gene>
<keyword evidence="6" id="KW-1185">Reference proteome</keyword>
<keyword evidence="2" id="KW-0863">Zinc-finger</keyword>
<dbReference type="Pfam" id="PF13155">
    <property type="entry name" value="Toprim_2"/>
    <property type="match status" value="1"/>
</dbReference>
<comment type="caution">
    <text evidence="5">The sequence shown here is derived from an EMBL/GenBank/DDBJ whole genome shotgun (WGS) entry which is preliminary data.</text>
</comment>
<dbReference type="PANTHER" id="PTHR30313:SF2">
    <property type="entry name" value="DNA PRIMASE"/>
    <property type="match status" value="1"/>
</dbReference>
<dbReference type="SUPFAM" id="SSF57783">
    <property type="entry name" value="Zinc beta-ribbon"/>
    <property type="match status" value="1"/>
</dbReference>
<evidence type="ECO:0000256" key="3">
    <source>
        <dbReference type="ARBA" id="ARBA00022833"/>
    </source>
</evidence>
<dbReference type="PANTHER" id="PTHR30313">
    <property type="entry name" value="DNA PRIMASE"/>
    <property type="match status" value="1"/>
</dbReference>
<reference evidence="5 6" key="1">
    <citation type="journal article" date="2018" name="Antonie Van Leeuwenhoek">
        <title>Larkinella terrae sp. nov., isolated from soil on Jeju Island, South Korea.</title>
        <authorList>
            <person name="Ten L.N."/>
            <person name="Jeon J."/>
            <person name="Park S.J."/>
            <person name="Park S."/>
            <person name="Lee S.Y."/>
            <person name="Kim M.K."/>
            <person name="Jung H.Y."/>
        </authorList>
    </citation>
    <scope>NUCLEOTIDE SEQUENCE [LARGE SCALE GENOMIC DNA]</scope>
    <source>
        <strain evidence="5 6">KCTC 52001</strain>
    </source>
</reference>
<evidence type="ECO:0000256" key="2">
    <source>
        <dbReference type="ARBA" id="ARBA00022771"/>
    </source>
</evidence>
<dbReference type="AlphaFoldDB" id="A0A7K0EGN2"/>
<dbReference type="OrthoDB" id="8536512at2"/>
<dbReference type="InterPro" id="IPR034154">
    <property type="entry name" value="TOPRIM_DnaG/twinkle"/>
</dbReference>
<dbReference type="GO" id="GO:0008270">
    <property type="term" value="F:zinc ion binding"/>
    <property type="evidence" value="ECO:0007669"/>
    <property type="project" value="UniProtKB-KW"/>
</dbReference>
<dbReference type="RefSeq" id="WP_154174316.1">
    <property type="nucleotide sequence ID" value="NZ_WJXZ01000002.1"/>
</dbReference>
<dbReference type="Gene3D" id="3.90.580.10">
    <property type="entry name" value="Zinc finger, CHC2-type domain"/>
    <property type="match status" value="1"/>
</dbReference>
<evidence type="ECO:0000256" key="1">
    <source>
        <dbReference type="ARBA" id="ARBA00022723"/>
    </source>
</evidence>
<dbReference type="InterPro" id="IPR036977">
    <property type="entry name" value="DNA_primase_Znf_CHC2"/>
</dbReference>
<dbReference type="GO" id="GO:0006269">
    <property type="term" value="P:DNA replication, synthesis of primer"/>
    <property type="evidence" value="ECO:0007669"/>
    <property type="project" value="TreeGrafter"/>
</dbReference>
<proteinExistence type="predicted"/>
<dbReference type="SMART" id="SM00400">
    <property type="entry name" value="ZnF_CHCC"/>
    <property type="match status" value="1"/>
</dbReference>
<dbReference type="InterPro" id="IPR002694">
    <property type="entry name" value="Znf_CHC2"/>
</dbReference>
<dbReference type="Proteomes" id="UP000441754">
    <property type="component" value="Unassembled WGS sequence"/>
</dbReference>
<dbReference type="InterPro" id="IPR050219">
    <property type="entry name" value="DnaG_primase"/>
</dbReference>
<dbReference type="Pfam" id="PF01807">
    <property type="entry name" value="Zn_ribbon_DnaG"/>
    <property type="match status" value="1"/>
</dbReference>
<keyword evidence="1" id="KW-0479">Metal-binding</keyword>
<dbReference type="GO" id="GO:0003899">
    <property type="term" value="F:DNA-directed RNA polymerase activity"/>
    <property type="evidence" value="ECO:0007669"/>
    <property type="project" value="InterPro"/>
</dbReference>
<name>A0A7K0EGN2_9BACT</name>
<dbReference type="EMBL" id="WJXZ01000002">
    <property type="protein sequence ID" value="MRS60925.1"/>
    <property type="molecule type" value="Genomic_DNA"/>
</dbReference>
<protein>
    <submittedName>
        <fullName evidence="5">Mobilization protein</fullName>
    </submittedName>
</protein>
<organism evidence="5 6">
    <name type="scientific">Larkinella terrae</name>
    <dbReference type="NCBI Taxonomy" id="2025311"/>
    <lineage>
        <taxon>Bacteria</taxon>
        <taxon>Pseudomonadati</taxon>
        <taxon>Bacteroidota</taxon>
        <taxon>Cytophagia</taxon>
        <taxon>Cytophagales</taxon>
        <taxon>Spirosomataceae</taxon>
        <taxon>Larkinella</taxon>
    </lineage>
</organism>
<dbReference type="GO" id="GO:0003677">
    <property type="term" value="F:DNA binding"/>
    <property type="evidence" value="ECO:0007669"/>
    <property type="project" value="InterPro"/>
</dbReference>
<dbReference type="Gene3D" id="3.40.1360.10">
    <property type="match status" value="1"/>
</dbReference>
<evidence type="ECO:0000313" key="6">
    <source>
        <dbReference type="Proteomes" id="UP000441754"/>
    </source>
</evidence>
<evidence type="ECO:0000313" key="5">
    <source>
        <dbReference type="EMBL" id="MRS60925.1"/>
    </source>
</evidence>
<evidence type="ECO:0000259" key="4">
    <source>
        <dbReference type="SMART" id="SM00400"/>
    </source>
</evidence>
<dbReference type="SUPFAM" id="SSF56731">
    <property type="entry name" value="DNA primase core"/>
    <property type="match status" value="1"/>
</dbReference>
<dbReference type="GO" id="GO:0005737">
    <property type="term" value="C:cytoplasm"/>
    <property type="evidence" value="ECO:0007669"/>
    <property type="project" value="TreeGrafter"/>
</dbReference>
<keyword evidence="3" id="KW-0862">Zinc</keyword>
<feature type="domain" description="Zinc finger CHC2-type" evidence="4">
    <location>
        <begin position="42"/>
        <end position="89"/>
    </location>
</feature>